<comment type="subcellular location">
    <subcellularLocation>
        <location evidence="2">Cell membrane</location>
        <topology evidence="2">Multi-pass membrane protein</topology>
    </subcellularLocation>
</comment>
<comment type="similarity">
    <text evidence="3">Belongs to the LptF/LptG family.</text>
</comment>
<reference evidence="10 11" key="1">
    <citation type="submission" date="2017-05" db="EMBL/GenBank/DDBJ databases">
        <title>Thiocyanate degradation by Thiohalobacter thiocyanaticus FOKN1.</title>
        <authorList>
            <person name="Oshiki M."/>
            <person name="Fukushima T."/>
            <person name="Kawano S."/>
            <person name="Nakagawa J."/>
        </authorList>
    </citation>
    <scope>NUCLEOTIDE SEQUENCE [LARGE SCALE GENOMIC DNA]</scope>
    <source>
        <strain evidence="10 11">FOKN1</strain>
    </source>
</reference>
<evidence type="ECO:0000256" key="5">
    <source>
        <dbReference type="ARBA" id="ARBA00022692"/>
    </source>
</evidence>
<dbReference type="OrthoDB" id="9776227at2"/>
<protein>
    <submittedName>
        <fullName evidence="10">Permease</fullName>
    </submittedName>
</protein>
<organism evidence="10 11">
    <name type="scientific">Thiohalobacter thiocyanaticus</name>
    <dbReference type="NCBI Taxonomy" id="585455"/>
    <lineage>
        <taxon>Bacteria</taxon>
        <taxon>Pseudomonadati</taxon>
        <taxon>Pseudomonadota</taxon>
        <taxon>Gammaproteobacteria</taxon>
        <taxon>Thiohalobacterales</taxon>
        <taxon>Thiohalobacteraceae</taxon>
        <taxon>Thiohalobacter</taxon>
    </lineage>
</organism>
<dbReference type="InterPro" id="IPR005495">
    <property type="entry name" value="LptG/LptF_permease"/>
</dbReference>
<dbReference type="NCBIfam" id="TIGR04408">
    <property type="entry name" value="LptG_lptG"/>
    <property type="match status" value="1"/>
</dbReference>
<keyword evidence="7 9" id="KW-0472">Membrane</keyword>
<evidence type="ECO:0000256" key="6">
    <source>
        <dbReference type="ARBA" id="ARBA00022989"/>
    </source>
</evidence>
<dbReference type="KEGG" id="ttc:FOKN1_2583"/>
<feature type="transmembrane region" description="Helical" evidence="9">
    <location>
        <begin position="99"/>
        <end position="118"/>
    </location>
</feature>
<evidence type="ECO:0000313" key="11">
    <source>
        <dbReference type="Proteomes" id="UP000218765"/>
    </source>
</evidence>
<dbReference type="InterPro" id="IPR030923">
    <property type="entry name" value="LptG"/>
</dbReference>
<evidence type="ECO:0000256" key="4">
    <source>
        <dbReference type="ARBA" id="ARBA00022475"/>
    </source>
</evidence>
<evidence type="ECO:0000256" key="2">
    <source>
        <dbReference type="ARBA" id="ARBA00004651"/>
    </source>
</evidence>
<evidence type="ECO:0000313" key="10">
    <source>
        <dbReference type="EMBL" id="BAZ94953.1"/>
    </source>
</evidence>
<proteinExistence type="inferred from homology"/>
<dbReference type="AlphaFoldDB" id="A0A1Z4VTW8"/>
<gene>
    <name evidence="10" type="ORF">FOKN1_2583</name>
</gene>
<accession>A0A1Z4VTW8</accession>
<dbReference type="Proteomes" id="UP000218765">
    <property type="component" value="Chromosome"/>
</dbReference>
<comment type="function">
    <text evidence="1">Part of the ABC transporter complex LptBFG involved in the translocation of lipopolysaccharide (LPS) from the inner membrane to the outer membrane.</text>
</comment>
<evidence type="ECO:0000256" key="8">
    <source>
        <dbReference type="ARBA" id="ARBA00026081"/>
    </source>
</evidence>
<feature type="transmembrane region" description="Helical" evidence="9">
    <location>
        <begin position="64"/>
        <end position="87"/>
    </location>
</feature>
<feature type="transmembrane region" description="Helical" evidence="9">
    <location>
        <begin position="12"/>
        <end position="33"/>
    </location>
</feature>
<dbReference type="GO" id="GO:0055085">
    <property type="term" value="P:transmembrane transport"/>
    <property type="evidence" value="ECO:0007669"/>
    <property type="project" value="InterPro"/>
</dbReference>
<keyword evidence="4" id="KW-1003">Cell membrane</keyword>
<dbReference type="EMBL" id="AP018052">
    <property type="protein sequence ID" value="BAZ94953.1"/>
    <property type="molecule type" value="Genomic_DNA"/>
</dbReference>
<name>A0A1Z4VTW8_9GAMM</name>
<dbReference type="PANTHER" id="PTHR33529:SF2">
    <property type="entry name" value="LIPOPOLYSACCHARIDE EXPORT SYSTEM PERMEASE PROTEIN LPTG"/>
    <property type="match status" value="1"/>
</dbReference>
<keyword evidence="5 9" id="KW-0812">Transmembrane</keyword>
<feature type="transmembrane region" description="Helical" evidence="9">
    <location>
        <begin position="303"/>
        <end position="321"/>
    </location>
</feature>
<dbReference type="GO" id="GO:0043190">
    <property type="term" value="C:ATP-binding cassette (ABC) transporter complex"/>
    <property type="evidence" value="ECO:0007669"/>
    <property type="project" value="InterPro"/>
</dbReference>
<keyword evidence="11" id="KW-1185">Reference proteome</keyword>
<dbReference type="GO" id="GO:0015920">
    <property type="term" value="P:lipopolysaccharide transport"/>
    <property type="evidence" value="ECO:0007669"/>
    <property type="project" value="TreeGrafter"/>
</dbReference>
<dbReference type="PANTHER" id="PTHR33529">
    <property type="entry name" value="SLR0882 PROTEIN-RELATED"/>
    <property type="match status" value="1"/>
</dbReference>
<feature type="transmembrane region" description="Helical" evidence="9">
    <location>
        <begin position="273"/>
        <end position="291"/>
    </location>
</feature>
<evidence type="ECO:0000256" key="1">
    <source>
        <dbReference type="ARBA" id="ARBA00002265"/>
    </source>
</evidence>
<evidence type="ECO:0000256" key="3">
    <source>
        <dbReference type="ARBA" id="ARBA00007725"/>
    </source>
</evidence>
<sequence length="355" mass="38749">MKVLDRYLGRVVILASLLALLVLLAIDLFFGFINEIQDIGRGSYGLGDVLIYLGLSVPGRIHELFPMAALLGTLLGLGNLAAGHELVAIRAAGVSVGRILVGVIKAGLVLLVLAGGIGEWVAPAAEQLAQQQRSQAQSQRITHFSPYGFWARDGNLFIRIREVHPDGRLGSLEVFQLGEDGRLASAYRARAAEHVDGRWHLQGVTGGRIGEGRLQLVQDSRLQLETLLDPALLNVVMIEPGSLSARDLYRYVEYRRQNALETARYELALWQRLVAPFTSLVMLFLAVPFVFGPLRDRGAGQRLLIGVLVGLGYYLLTQTLSHTGQVYGLPPLLSVLAPPLLFLLWGAIQLRRVGG</sequence>
<feature type="transmembrane region" description="Helical" evidence="9">
    <location>
        <begin position="327"/>
        <end position="348"/>
    </location>
</feature>
<dbReference type="RefSeq" id="WP_096366987.1">
    <property type="nucleotide sequence ID" value="NZ_AP018052.1"/>
</dbReference>
<evidence type="ECO:0000256" key="7">
    <source>
        <dbReference type="ARBA" id="ARBA00023136"/>
    </source>
</evidence>
<evidence type="ECO:0000256" key="9">
    <source>
        <dbReference type="SAM" id="Phobius"/>
    </source>
</evidence>
<comment type="subunit">
    <text evidence="8">Component of the lipopolysaccharide transport and assembly complex. The LptBFG transporter is composed of two ATP-binding proteins (LptB) and two transmembrane proteins (LptF and LptG).</text>
</comment>
<dbReference type="Pfam" id="PF03739">
    <property type="entry name" value="LptF_LptG"/>
    <property type="match status" value="1"/>
</dbReference>
<keyword evidence="6 9" id="KW-1133">Transmembrane helix</keyword>